<comment type="similarity">
    <text evidence="2">Belongs to the NrfD family.</text>
</comment>
<evidence type="ECO:0000256" key="4">
    <source>
        <dbReference type="ARBA" id="ARBA00022692"/>
    </source>
</evidence>
<keyword evidence="9" id="KW-1185">Reference proteome</keyword>
<dbReference type="Gene3D" id="1.20.1630.10">
    <property type="entry name" value="Formate dehydrogenase/DMSO reductase domain"/>
    <property type="match status" value="1"/>
</dbReference>
<dbReference type="KEGG" id="pyr:P186_2652"/>
<dbReference type="Pfam" id="PF03916">
    <property type="entry name" value="NrfD"/>
    <property type="match status" value="1"/>
</dbReference>
<keyword evidence="5 7" id="KW-1133">Transmembrane helix</keyword>
<dbReference type="OrthoDB" id="33426at2157"/>
<dbReference type="HOGENOM" id="CLU_045348_1_0_2"/>
<dbReference type="InterPro" id="IPR052049">
    <property type="entry name" value="Electron_transfer_protein"/>
</dbReference>
<feature type="transmembrane region" description="Helical" evidence="7">
    <location>
        <begin position="12"/>
        <end position="33"/>
    </location>
</feature>
<dbReference type="PANTHER" id="PTHR34856">
    <property type="entry name" value="PROTEIN NRFD"/>
    <property type="match status" value="1"/>
</dbReference>
<feature type="transmembrane region" description="Helical" evidence="7">
    <location>
        <begin position="191"/>
        <end position="212"/>
    </location>
</feature>
<comment type="subcellular location">
    <subcellularLocation>
        <location evidence="1">Cell membrane</location>
        <topology evidence="1">Multi-pass membrane protein</topology>
    </subcellularLocation>
</comment>
<protein>
    <submittedName>
        <fullName evidence="8">Polysulfide reductase, NrfD</fullName>
    </submittedName>
</protein>
<feature type="transmembrane region" description="Helical" evidence="7">
    <location>
        <begin position="45"/>
        <end position="67"/>
    </location>
</feature>
<dbReference type="AlphaFoldDB" id="G7VDQ7"/>
<reference evidence="8 9" key="1">
    <citation type="journal article" date="2012" name="J. Bacteriol.">
        <title>Complete genome sequence of strain 1860, a crenarchaeon of the genus pyrobaculum able to grow with various electron acceptors.</title>
        <authorList>
            <person name="Mardanov A.V."/>
            <person name="Gumerov V.M."/>
            <person name="Slobodkina G.B."/>
            <person name="Beletsky A.V."/>
            <person name="Bonch-Osmolovskaya E.A."/>
            <person name="Ravin N.V."/>
            <person name="Skryabin K.G."/>
        </authorList>
    </citation>
    <scope>NUCLEOTIDE SEQUENCE [LARGE SCALE GENOMIC DNA]</scope>
    <source>
        <strain evidence="8 9">1860</strain>
    </source>
</reference>
<evidence type="ECO:0000256" key="6">
    <source>
        <dbReference type="ARBA" id="ARBA00023136"/>
    </source>
</evidence>
<dbReference type="GO" id="GO:0005886">
    <property type="term" value="C:plasma membrane"/>
    <property type="evidence" value="ECO:0007669"/>
    <property type="project" value="UniProtKB-SubCell"/>
</dbReference>
<dbReference type="EMBL" id="CP003098">
    <property type="protein sequence ID" value="AET34036.1"/>
    <property type="molecule type" value="Genomic_DNA"/>
</dbReference>
<proteinExistence type="inferred from homology"/>
<evidence type="ECO:0000256" key="2">
    <source>
        <dbReference type="ARBA" id="ARBA00008929"/>
    </source>
</evidence>
<keyword evidence="3" id="KW-1003">Cell membrane</keyword>
<dbReference type="STRING" id="1104324.P186_2652"/>
<feature type="transmembrane region" description="Helical" evidence="7">
    <location>
        <begin position="124"/>
        <end position="151"/>
    </location>
</feature>
<feature type="transmembrane region" description="Helical" evidence="7">
    <location>
        <begin position="224"/>
        <end position="249"/>
    </location>
</feature>
<evidence type="ECO:0000256" key="7">
    <source>
        <dbReference type="SAM" id="Phobius"/>
    </source>
</evidence>
<keyword evidence="4 7" id="KW-0812">Transmembrane</keyword>
<evidence type="ECO:0000256" key="3">
    <source>
        <dbReference type="ARBA" id="ARBA00022475"/>
    </source>
</evidence>
<gene>
    <name evidence="8" type="ORF">P186_2652</name>
</gene>
<dbReference type="BioCyc" id="PSP1104324:GJSN-2596-MONOMER"/>
<name>G7VDQ7_9CREN</name>
<evidence type="ECO:0000256" key="1">
    <source>
        <dbReference type="ARBA" id="ARBA00004651"/>
    </source>
</evidence>
<accession>G7VDQ7</accession>
<keyword evidence="6 7" id="KW-0472">Membrane</keyword>
<evidence type="ECO:0000313" key="9">
    <source>
        <dbReference type="Proteomes" id="UP000005867"/>
    </source>
</evidence>
<evidence type="ECO:0000313" key="8">
    <source>
        <dbReference type="EMBL" id="AET34036.1"/>
    </source>
</evidence>
<organism evidence="8 9">
    <name type="scientific">Pyrobaculum ferrireducens</name>
    <dbReference type="NCBI Taxonomy" id="1104324"/>
    <lineage>
        <taxon>Archaea</taxon>
        <taxon>Thermoproteota</taxon>
        <taxon>Thermoprotei</taxon>
        <taxon>Thermoproteales</taxon>
        <taxon>Thermoproteaceae</taxon>
        <taxon>Pyrobaculum</taxon>
    </lineage>
</organism>
<feature type="transmembrane region" description="Helical" evidence="7">
    <location>
        <begin position="87"/>
        <end position="112"/>
    </location>
</feature>
<dbReference type="eggNOG" id="arCOG02027">
    <property type="taxonomic scope" value="Archaea"/>
</dbReference>
<feature type="transmembrane region" description="Helical" evidence="7">
    <location>
        <begin position="261"/>
        <end position="280"/>
    </location>
</feature>
<dbReference type="GeneID" id="11594253"/>
<dbReference type="InterPro" id="IPR005614">
    <property type="entry name" value="NrfD-like"/>
</dbReference>
<dbReference type="RefSeq" id="WP_014289861.1">
    <property type="nucleotide sequence ID" value="NC_016645.1"/>
</dbReference>
<dbReference type="PANTHER" id="PTHR34856:SF2">
    <property type="entry name" value="PROTEIN NRFD"/>
    <property type="match status" value="1"/>
</dbReference>
<sequence>MTAFQEIWSPYLIGPFLWLAGIAGMGSVAYVMLARQRVEGYQRLAYALLPAIVLALVFVVADLSRPWNMPGAILSSILGGTFGWVRSWMAVGIALISLGTVLLLFLTLRYIAASSVLVRIVDSTWYGVLLVVVGVLITIYSGFLIAAAPGIPFWNTALIPVLWLLSASVCALALVELLLHHGDVTRQVVRMGVALESAELIAVMALINLALYGGSTAARLSAQALAYGSLAAAFWGGLVGLGVVIPLAIGIVSMKRQSRALTAAAAVLALIGALLLRILVLQAGVFEPIP</sequence>
<feature type="transmembrane region" description="Helical" evidence="7">
    <location>
        <begin position="157"/>
        <end position="179"/>
    </location>
</feature>
<evidence type="ECO:0000256" key="5">
    <source>
        <dbReference type="ARBA" id="ARBA00022989"/>
    </source>
</evidence>
<dbReference type="Proteomes" id="UP000005867">
    <property type="component" value="Chromosome"/>
</dbReference>